<protein>
    <submittedName>
        <fullName evidence="2">PTS system IIA component, Gat family</fullName>
    </submittedName>
</protein>
<organism evidence="2 3">
    <name type="scientific">Parafannyhessea umbonata</name>
    <dbReference type="NCBI Taxonomy" id="604330"/>
    <lineage>
        <taxon>Bacteria</taxon>
        <taxon>Bacillati</taxon>
        <taxon>Actinomycetota</taxon>
        <taxon>Coriobacteriia</taxon>
        <taxon>Coriobacteriales</taxon>
        <taxon>Atopobiaceae</taxon>
        <taxon>Parafannyhessea</taxon>
    </lineage>
</organism>
<reference evidence="3" key="1">
    <citation type="submission" date="2016-10" db="EMBL/GenBank/DDBJ databases">
        <authorList>
            <person name="Varghese N."/>
            <person name="Submissions S."/>
        </authorList>
    </citation>
    <scope>NUCLEOTIDE SEQUENCE [LARGE SCALE GENOMIC DNA]</scope>
    <source>
        <strain evidence="3">KHGC19</strain>
    </source>
</reference>
<dbReference type="PANTHER" id="PTHR47738:SF3">
    <property type="entry name" value="PHOSPHOTRANSFERASE SYSTEM MANNITOL_FRUCTOSE-SPECIFIC IIA DOMAIN CONTAINING PROTEIN"/>
    <property type="match status" value="1"/>
</dbReference>
<dbReference type="Proteomes" id="UP000199128">
    <property type="component" value="Unassembled WGS sequence"/>
</dbReference>
<proteinExistence type="predicted"/>
<accession>A0A1H9QUY6</accession>
<evidence type="ECO:0000259" key="1">
    <source>
        <dbReference type="PROSITE" id="PS51094"/>
    </source>
</evidence>
<sequence length="155" mass="16922">MDVSFDSDFARCDLDVATQEEIFEELARPLVAAGRVKGDYASFVQSRELRFPTGLPLGEMGMAIPHTDPEHVIAPAISVATLCNPVEFHVMGSPDETVSVSVVFMLALDDGHAHIAFLQRVVRFAQDKALMSQLINATTDDDLYQLVTGSLLGDR</sequence>
<dbReference type="InterPro" id="IPR051541">
    <property type="entry name" value="PTS_SugarTrans_NitroReg"/>
</dbReference>
<dbReference type="Pfam" id="PF00359">
    <property type="entry name" value="PTS_EIIA_2"/>
    <property type="match status" value="1"/>
</dbReference>
<gene>
    <name evidence="2" type="ORF">SAMN05216446_1563</name>
</gene>
<dbReference type="InterPro" id="IPR016152">
    <property type="entry name" value="PTrfase/Anion_transptr"/>
</dbReference>
<dbReference type="InterPro" id="IPR002178">
    <property type="entry name" value="PTS_EIIA_type-2_dom"/>
</dbReference>
<dbReference type="PANTHER" id="PTHR47738">
    <property type="entry name" value="PTS SYSTEM FRUCTOSE-LIKE EIIA COMPONENT-RELATED"/>
    <property type="match status" value="1"/>
</dbReference>
<evidence type="ECO:0000313" key="2">
    <source>
        <dbReference type="EMBL" id="SER64258.1"/>
    </source>
</evidence>
<dbReference type="EMBL" id="FOGP01000006">
    <property type="protein sequence ID" value="SER64258.1"/>
    <property type="molecule type" value="Genomic_DNA"/>
</dbReference>
<dbReference type="PROSITE" id="PS51094">
    <property type="entry name" value="PTS_EIIA_TYPE_2"/>
    <property type="match status" value="1"/>
</dbReference>
<name>A0A1H9QUY6_9ACTN</name>
<dbReference type="Gene3D" id="3.40.930.10">
    <property type="entry name" value="Mannitol-specific EII, Chain A"/>
    <property type="match status" value="1"/>
</dbReference>
<dbReference type="RefSeq" id="WP_091009572.1">
    <property type="nucleotide sequence ID" value="NZ_FOGP01000006.1"/>
</dbReference>
<dbReference type="AlphaFoldDB" id="A0A1H9QUY6"/>
<dbReference type="SUPFAM" id="SSF55804">
    <property type="entry name" value="Phoshotransferase/anion transport protein"/>
    <property type="match status" value="1"/>
</dbReference>
<evidence type="ECO:0000313" key="3">
    <source>
        <dbReference type="Proteomes" id="UP000199128"/>
    </source>
</evidence>
<feature type="domain" description="PTS EIIA type-2" evidence="1">
    <location>
        <begin position="3"/>
        <end position="150"/>
    </location>
</feature>
<dbReference type="CDD" id="cd00211">
    <property type="entry name" value="PTS_IIA_fru"/>
    <property type="match status" value="1"/>
</dbReference>